<organism evidence="1 2">
    <name type="scientific">Orbilia oligospora</name>
    <name type="common">Nematode-trapping fungus</name>
    <name type="synonym">Arthrobotrys oligospora</name>
    <dbReference type="NCBI Taxonomy" id="2813651"/>
    <lineage>
        <taxon>Eukaryota</taxon>
        <taxon>Fungi</taxon>
        <taxon>Dikarya</taxon>
        <taxon>Ascomycota</taxon>
        <taxon>Pezizomycotina</taxon>
        <taxon>Orbiliomycetes</taxon>
        <taxon>Orbiliales</taxon>
        <taxon>Orbiliaceae</taxon>
        <taxon>Orbilia</taxon>
    </lineage>
</organism>
<comment type="caution">
    <text evidence="1">The sequence shown here is derived from an EMBL/GenBank/DDBJ whole genome shotgun (WGS) entry which is preliminary data.</text>
</comment>
<proteinExistence type="predicted"/>
<evidence type="ECO:0000313" key="1">
    <source>
        <dbReference type="EMBL" id="KAF3278793.1"/>
    </source>
</evidence>
<sequence length="110" mass="12510">MTYASYSLCHGYRKHHSRRHLILICEPTVFFNSDTYSIHAYAVVASISPNGGEIHRYQGSIAMKIKYSKISPAYLPYPFVYSSEVLFPKSSPAQKVDYSVSLDPPHPFHL</sequence>
<accession>A0A7C8RG96</accession>
<dbReference type="Proteomes" id="UP000474640">
    <property type="component" value="Unassembled WGS sequence"/>
</dbReference>
<gene>
    <name evidence="1" type="ORF">TWF970_004339</name>
</gene>
<dbReference type="EMBL" id="JAABOJ010000023">
    <property type="protein sequence ID" value="KAF3278793.1"/>
    <property type="molecule type" value="Genomic_DNA"/>
</dbReference>
<evidence type="ECO:0000313" key="2">
    <source>
        <dbReference type="Proteomes" id="UP000474640"/>
    </source>
</evidence>
<reference evidence="1 2" key="1">
    <citation type="submission" date="2020-01" db="EMBL/GenBank/DDBJ databases">
        <authorList>
            <person name="Palmer J.M."/>
        </authorList>
    </citation>
    <scope>NUCLEOTIDE SEQUENCE [LARGE SCALE GENOMIC DNA]</scope>
    <source>
        <strain evidence="1 2">TWF970</strain>
    </source>
</reference>
<dbReference type="AlphaFoldDB" id="A0A7C8RG96"/>
<name>A0A7C8RG96_ORBOL</name>
<protein>
    <submittedName>
        <fullName evidence="1">Uncharacterized protein</fullName>
    </submittedName>
</protein>